<accession>A0A8T0H6Z8</accession>
<evidence type="ECO:0000313" key="1">
    <source>
        <dbReference type="EMBL" id="KAG0567010.1"/>
    </source>
</evidence>
<protein>
    <submittedName>
        <fullName evidence="1">Uncharacterized protein</fullName>
    </submittedName>
</protein>
<name>A0A8T0H6Z8_CERPU</name>
<dbReference type="Proteomes" id="UP000822688">
    <property type="component" value="Chromosome 7"/>
</dbReference>
<dbReference type="AlphaFoldDB" id="A0A8T0H6Z8"/>
<sequence>MRAVTVDLLLCRGFYVSGSESHYVFSPNAIYSPNAIVAVLITTTSEEWTICSLAASDPSSSSIAPATLKVRARALQVVSLLWVMQYLKPGLCCASFLLMEVFCPCIIQPCKAV</sequence>
<evidence type="ECO:0000313" key="2">
    <source>
        <dbReference type="Proteomes" id="UP000822688"/>
    </source>
</evidence>
<keyword evidence="2" id="KW-1185">Reference proteome</keyword>
<organism evidence="1 2">
    <name type="scientific">Ceratodon purpureus</name>
    <name type="common">Fire moss</name>
    <name type="synonym">Dicranum purpureum</name>
    <dbReference type="NCBI Taxonomy" id="3225"/>
    <lineage>
        <taxon>Eukaryota</taxon>
        <taxon>Viridiplantae</taxon>
        <taxon>Streptophyta</taxon>
        <taxon>Embryophyta</taxon>
        <taxon>Bryophyta</taxon>
        <taxon>Bryophytina</taxon>
        <taxon>Bryopsida</taxon>
        <taxon>Dicranidae</taxon>
        <taxon>Pseudoditrichales</taxon>
        <taxon>Ditrichaceae</taxon>
        <taxon>Ceratodon</taxon>
    </lineage>
</organism>
<proteinExistence type="predicted"/>
<reference evidence="1" key="1">
    <citation type="submission" date="2020-06" db="EMBL/GenBank/DDBJ databases">
        <title>WGS assembly of Ceratodon purpureus strain R40.</title>
        <authorList>
            <person name="Carey S.B."/>
            <person name="Jenkins J."/>
            <person name="Shu S."/>
            <person name="Lovell J.T."/>
            <person name="Sreedasyam A."/>
            <person name="Maumus F."/>
            <person name="Tiley G.P."/>
            <person name="Fernandez-Pozo N."/>
            <person name="Barry K."/>
            <person name="Chen C."/>
            <person name="Wang M."/>
            <person name="Lipzen A."/>
            <person name="Daum C."/>
            <person name="Saski C.A."/>
            <person name="Payton A.C."/>
            <person name="Mcbreen J.C."/>
            <person name="Conrad R.E."/>
            <person name="Kollar L.M."/>
            <person name="Olsson S."/>
            <person name="Huttunen S."/>
            <person name="Landis J.B."/>
            <person name="Wickett N.J."/>
            <person name="Johnson M.G."/>
            <person name="Rensing S.A."/>
            <person name="Grimwood J."/>
            <person name="Schmutz J."/>
            <person name="Mcdaniel S.F."/>
        </authorList>
    </citation>
    <scope>NUCLEOTIDE SEQUENCE</scope>
    <source>
        <strain evidence="1">R40</strain>
    </source>
</reference>
<comment type="caution">
    <text evidence="1">The sequence shown here is derived from an EMBL/GenBank/DDBJ whole genome shotgun (WGS) entry which is preliminary data.</text>
</comment>
<gene>
    <name evidence="1" type="ORF">KC19_7G104000</name>
</gene>
<dbReference type="EMBL" id="CM026428">
    <property type="protein sequence ID" value="KAG0567010.1"/>
    <property type="molecule type" value="Genomic_DNA"/>
</dbReference>